<dbReference type="Gene3D" id="1.10.443.10">
    <property type="entry name" value="Intergrase catalytic core"/>
    <property type="match status" value="1"/>
</dbReference>
<dbReference type="Gene3D" id="1.10.150.130">
    <property type="match status" value="1"/>
</dbReference>
<dbReference type="EMBL" id="JBHSFG010000016">
    <property type="protein sequence ID" value="MFC4464647.1"/>
    <property type="molecule type" value="Genomic_DNA"/>
</dbReference>
<evidence type="ECO:0000313" key="4">
    <source>
        <dbReference type="EMBL" id="MFC4464647.1"/>
    </source>
</evidence>
<dbReference type="RefSeq" id="WP_386339773.1">
    <property type="nucleotide sequence ID" value="NZ_JBHSFG010000016.1"/>
</dbReference>
<evidence type="ECO:0000256" key="1">
    <source>
        <dbReference type="ARBA" id="ARBA00023125"/>
    </source>
</evidence>
<proteinExistence type="predicted"/>
<name>A0ABV8YHA0_9ACTN</name>
<dbReference type="InterPro" id="IPR011010">
    <property type="entry name" value="DNA_brk_join_enz"/>
</dbReference>
<dbReference type="InterPro" id="IPR013762">
    <property type="entry name" value="Integrase-like_cat_sf"/>
</dbReference>
<dbReference type="SUPFAM" id="SSF47823">
    <property type="entry name" value="lambda integrase-like, N-terminal domain"/>
    <property type="match status" value="1"/>
</dbReference>
<gene>
    <name evidence="4" type="ORF">ACFPH6_08770</name>
</gene>
<keyword evidence="2" id="KW-0233">DNA recombination</keyword>
<evidence type="ECO:0000313" key="5">
    <source>
        <dbReference type="Proteomes" id="UP001596012"/>
    </source>
</evidence>
<dbReference type="PROSITE" id="PS51898">
    <property type="entry name" value="TYR_RECOMBINASE"/>
    <property type="match status" value="1"/>
</dbReference>
<dbReference type="Proteomes" id="UP001596012">
    <property type="component" value="Unassembled WGS sequence"/>
</dbReference>
<dbReference type="SUPFAM" id="SSF56349">
    <property type="entry name" value="DNA breaking-rejoining enzymes"/>
    <property type="match status" value="1"/>
</dbReference>
<dbReference type="InterPro" id="IPR002104">
    <property type="entry name" value="Integrase_catalytic"/>
</dbReference>
<evidence type="ECO:0000256" key="2">
    <source>
        <dbReference type="ARBA" id="ARBA00023172"/>
    </source>
</evidence>
<keyword evidence="1" id="KW-0238">DNA-binding</keyword>
<reference evidence="5" key="1">
    <citation type="journal article" date="2019" name="Int. J. Syst. Evol. Microbiol.">
        <title>The Global Catalogue of Microorganisms (GCM) 10K type strain sequencing project: providing services to taxonomists for standard genome sequencing and annotation.</title>
        <authorList>
            <consortium name="The Broad Institute Genomics Platform"/>
            <consortium name="The Broad Institute Genome Sequencing Center for Infectious Disease"/>
            <person name="Wu L."/>
            <person name="Ma J."/>
        </authorList>
    </citation>
    <scope>NUCLEOTIDE SEQUENCE [LARGE SCALE GENOMIC DNA]</scope>
    <source>
        <strain evidence="5">DT43</strain>
    </source>
</reference>
<feature type="domain" description="Tyr recombinase" evidence="3">
    <location>
        <begin position="146"/>
        <end position="349"/>
    </location>
</feature>
<organism evidence="4 5">
    <name type="scientific">Streptomyces xiangluensis</name>
    <dbReference type="NCBI Taxonomy" id="2665720"/>
    <lineage>
        <taxon>Bacteria</taxon>
        <taxon>Bacillati</taxon>
        <taxon>Actinomycetota</taxon>
        <taxon>Actinomycetes</taxon>
        <taxon>Kitasatosporales</taxon>
        <taxon>Streptomycetaceae</taxon>
        <taxon>Streptomyces</taxon>
    </lineage>
</organism>
<protein>
    <recommendedName>
        <fullName evidence="3">Tyr recombinase domain-containing protein</fullName>
    </recommendedName>
</protein>
<sequence>MPSTDLVPEEGVVDAELVVASHALPSLADGEVDINELFTDEAEEDLANSGRENTRETYDSRFKAFANWCASRGRRPGPRTTEANLVSYVSHLRRQGTGHDTIRLSIAAIVDMNARAGYEKWPPTAKALKIYADARHEQREAGRTPREAPPLDMERRLQMLAACPDTLAGLRDRVIGHLGYYCRGRRSELAKFRIASVEDVGPSLLVVRKWTSKNDKNDNGREYEIDDPEAVADIRQWIDELKKRGQGAPHMPLLRRVNKGDNLDPVSSKGWGLTPHAINEITKRMAQRADLDVKGNATSHGWRAGVPADLGRLGYSAGEIKEITGDWSSTEQVEKYRKIGRRRAGKKADDGRRAGAIAELRTLRSEAALPDDAAAQQ</sequence>
<accession>A0ABV8YHA0</accession>
<keyword evidence="5" id="KW-1185">Reference proteome</keyword>
<evidence type="ECO:0000259" key="3">
    <source>
        <dbReference type="PROSITE" id="PS51898"/>
    </source>
</evidence>
<dbReference type="InterPro" id="IPR010998">
    <property type="entry name" value="Integrase_recombinase_N"/>
</dbReference>
<comment type="caution">
    <text evidence="4">The sequence shown here is derived from an EMBL/GenBank/DDBJ whole genome shotgun (WGS) entry which is preliminary data.</text>
</comment>